<reference evidence="6 7" key="1">
    <citation type="submission" date="2018-03" db="EMBL/GenBank/DDBJ databases">
        <title>Genomic Encyclopedia of Archaeal and Bacterial Type Strains, Phase II (KMG-II): from individual species to whole genera.</title>
        <authorList>
            <person name="Goeker M."/>
        </authorList>
    </citation>
    <scope>NUCLEOTIDE SEQUENCE [LARGE SCALE GENOMIC DNA]</scope>
    <source>
        <strain evidence="6 7">DSM 100212</strain>
    </source>
</reference>
<evidence type="ECO:0000256" key="1">
    <source>
        <dbReference type="ARBA" id="ARBA00022692"/>
    </source>
</evidence>
<evidence type="ECO:0000313" key="7">
    <source>
        <dbReference type="Proteomes" id="UP000238392"/>
    </source>
</evidence>
<dbReference type="PROSITE" id="PS51503">
    <property type="entry name" value="HIG1"/>
    <property type="match status" value="1"/>
</dbReference>
<gene>
    <name evidence="6" type="ORF">CLV74_107149</name>
</gene>
<dbReference type="OrthoDB" id="7284889at2"/>
<evidence type="ECO:0000259" key="5">
    <source>
        <dbReference type="PROSITE" id="PS51503"/>
    </source>
</evidence>
<dbReference type="InterPro" id="IPR007667">
    <property type="entry name" value="Hypoxia_induced_domain"/>
</dbReference>
<proteinExistence type="predicted"/>
<keyword evidence="2 4" id="KW-1133">Transmembrane helix</keyword>
<feature type="transmembrane region" description="Helical" evidence="4">
    <location>
        <begin position="45"/>
        <end position="63"/>
    </location>
</feature>
<name>A0A2T0WQ43_9RHOB</name>
<dbReference type="AlphaFoldDB" id="A0A2T0WQ43"/>
<feature type="domain" description="HIG1" evidence="5">
    <location>
        <begin position="1"/>
        <end position="70"/>
    </location>
</feature>
<evidence type="ECO:0000313" key="6">
    <source>
        <dbReference type="EMBL" id="PRY88807.1"/>
    </source>
</evidence>
<dbReference type="RefSeq" id="WP_106265002.1">
    <property type="nucleotide sequence ID" value="NZ_PVTQ01000007.1"/>
</dbReference>
<protein>
    <submittedName>
        <fullName evidence="6">Hypoxia induced protein</fullName>
    </submittedName>
</protein>
<evidence type="ECO:0000256" key="4">
    <source>
        <dbReference type="SAM" id="Phobius"/>
    </source>
</evidence>
<keyword evidence="7" id="KW-1185">Reference proteome</keyword>
<dbReference type="EMBL" id="PVTQ01000007">
    <property type="protein sequence ID" value="PRY88807.1"/>
    <property type="molecule type" value="Genomic_DNA"/>
</dbReference>
<dbReference type="Proteomes" id="UP000238392">
    <property type="component" value="Unassembled WGS sequence"/>
</dbReference>
<organism evidence="6 7">
    <name type="scientific">Donghicola tyrosinivorans</name>
    <dbReference type="NCBI Taxonomy" id="1652492"/>
    <lineage>
        <taxon>Bacteria</taxon>
        <taxon>Pseudomonadati</taxon>
        <taxon>Pseudomonadota</taxon>
        <taxon>Alphaproteobacteria</taxon>
        <taxon>Rhodobacterales</taxon>
        <taxon>Roseobacteraceae</taxon>
        <taxon>Donghicola</taxon>
    </lineage>
</organism>
<keyword evidence="3 4" id="KW-0472">Membrane</keyword>
<keyword evidence="1 4" id="KW-0812">Transmembrane</keyword>
<feature type="transmembrane region" description="Helical" evidence="4">
    <location>
        <begin position="6"/>
        <end position="25"/>
    </location>
</feature>
<evidence type="ECO:0000256" key="2">
    <source>
        <dbReference type="ARBA" id="ARBA00022989"/>
    </source>
</evidence>
<evidence type="ECO:0000256" key="3">
    <source>
        <dbReference type="ARBA" id="ARBA00023136"/>
    </source>
</evidence>
<sequence>MANDPLFIIVAIACLAVLGILLLGIGSFAKGGEFNRKNANKIMRWRVGAQFVAVILIVGFVFIRQKMGGQ</sequence>
<dbReference type="Pfam" id="PF04588">
    <property type="entry name" value="HIG_1_N"/>
    <property type="match status" value="1"/>
</dbReference>
<accession>A0A2T0WQ43</accession>
<dbReference type="Gene3D" id="6.10.140.1320">
    <property type="match status" value="1"/>
</dbReference>
<dbReference type="NCBIfam" id="NF033233">
    <property type="entry name" value="twin_helix"/>
    <property type="match status" value="1"/>
</dbReference>
<comment type="caution">
    <text evidence="6">The sequence shown here is derived from an EMBL/GenBank/DDBJ whole genome shotgun (WGS) entry which is preliminary data.</text>
</comment>